<dbReference type="KEGG" id="pxu:106123612"/>
<accession>A0AAJ6ZM71</accession>
<dbReference type="GO" id="GO:0003824">
    <property type="term" value="F:catalytic activity"/>
    <property type="evidence" value="ECO:0007669"/>
    <property type="project" value="InterPro"/>
</dbReference>
<evidence type="ECO:0000259" key="1">
    <source>
        <dbReference type="Pfam" id="PF03372"/>
    </source>
</evidence>
<evidence type="ECO:0000313" key="2">
    <source>
        <dbReference type="RefSeq" id="XP_013175481.1"/>
    </source>
</evidence>
<reference evidence="2" key="1">
    <citation type="submission" date="2025-08" db="UniProtKB">
        <authorList>
            <consortium name="RefSeq"/>
        </authorList>
    </citation>
    <scope>IDENTIFICATION</scope>
</reference>
<name>A0AAJ6ZM71_PAPXU</name>
<dbReference type="SUPFAM" id="SSF56219">
    <property type="entry name" value="DNase I-like"/>
    <property type="match status" value="1"/>
</dbReference>
<dbReference type="AlphaFoldDB" id="A0AAJ6ZM71"/>
<dbReference type="InterPro" id="IPR036691">
    <property type="entry name" value="Endo/exonu/phosph_ase_sf"/>
</dbReference>
<dbReference type="InterPro" id="IPR005135">
    <property type="entry name" value="Endo/exonuclease/phosphatase"/>
</dbReference>
<proteinExistence type="predicted"/>
<sequence>MITKGKVNKPDRIFTKRPGYVKTVNDFTLCTWNVRSLYRDAGLRLLCQQLTAHGANITAIQEMRWTGKGIIEKPNFNTYYSCHEKHHIFGTGFIVDRKMKPLVIDFKPVNERLCTIRIKGKFHNYTIVNVHAPTEETDDEQKERFYTELEDLCTMIPKGDIKMIVGDFNAKLGREQTFLPTIGNHSLHENTNDNGMRLITFAVSLNLVIGSTCFPHKDIHKMTWCSPDGKTFNQIDHVLLDSRHYSNLLDVRTHRGANIDSDHFLVVAKIRARISNLKYKKHQKENKYNIQLLLGYADDIDIIARSGPEMESAYLALEEASNGAGLTVNAEKTTYMHASRSTPDINEKVVTIGEHNFAVVDSFVYLGSMVTRENEISVEIRRRIMAANKCYFSLLRYFRSKLLTRKIKLLLYKTLLRPVLIYGSETWVLSKGDENALLVFERKILRRIFGAVCEDNQWRSRYNQELYDLYKELNVAGHIKLNRLRWAGHVERMDEARVPKNVMASNPEGRRSRGRPKLRWIDGVNKDAKKVGIANWKSVARDRPRWKKLLDQAKAHKGL</sequence>
<dbReference type="Pfam" id="PF03372">
    <property type="entry name" value="Exo_endo_phos"/>
    <property type="match status" value="1"/>
</dbReference>
<dbReference type="PANTHER" id="PTHR47027:SF29">
    <property type="entry name" value="C2H2-TYPE DOMAIN-CONTAINING PROTEIN"/>
    <property type="match status" value="1"/>
</dbReference>
<dbReference type="GeneID" id="106123612"/>
<dbReference type="PANTHER" id="PTHR47027">
    <property type="entry name" value="REVERSE TRANSCRIPTASE DOMAIN-CONTAINING PROTEIN"/>
    <property type="match status" value="1"/>
</dbReference>
<dbReference type="Proteomes" id="UP000694872">
    <property type="component" value="Unplaced"/>
</dbReference>
<dbReference type="RefSeq" id="XP_013175481.1">
    <property type="nucleotide sequence ID" value="XM_013320027.1"/>
</dbReference>
<organism evidence="2">
    <name type="scientific">Papilio xuthus</name>
    <name type="common">Asian swallowtail butterfly</name>
    <dbReference type="NCBI Taxonomy" id="66420"/>
    <lineage>
        <taxon>Eukaryota</taxon>
        <taxon>Metazoa</taxon>
        <taxon>Ecdysozoa</taxon>
        <taxon>Arthropoda</taxon>
        <taxon>Hexapoda</taxon>
        <taxon>Insecta</taxon>
        <taxon>Pterygota</taxon>
        <taxon>Neoptera</taxon>
        <taxon>Endopterygota</taxon>
        <taxon>Lepidoptera</taxon>
        <taxon>Glossata</taxon>
        <taxon>Ditrysia</taxon>
        <taxon>Papilionoidea</taxon>
        <taxon>Papilionidae</taxon>
        <taxon>Papilioninae</taxon>
        <taxon>Papilio</taxon>
    </lineage>
</organism>
<protein>
    <submittedName>
        <fullName evidence="2">Uncharacterized protein LOC106123612</fullName>
    </submittedName>
</protein>
<gene>
    <name evidence="2" type="primary">LOC106123612</name>
</gene>
<dbReference type="CDD" id="cd09076">
    <property type="entry name" value="L1-EN"/>
    <property type="match status" value="1"/>
</dbReference>
<dbReference type="Gene3D" id="3.60.10.10">
    <property type="entry name" value="Endonuclease/exonuclease/phosphatase"/>
    <property type="match status" value="1"/>
</dbReference>
<feature type="domain" description="Endonuclease/exonuclease/phosphatase" evidence="1">
    <location>
        <begin position="30"/>
        <end position="263"/>
    </location>
</feature>